<dbReference type="GO" id="GO:0016301">
    <property type="term" value="F:kinase activity"/>
    <property type="evidence" value="ECO:0007669"/>
    <property type="project" value="UniProtKB-KW"/>
</dbReference>
<proteinExistence type="predicted"/>
<dbReference type="Pfam" id="PF23271">
    <property type="entry name" value="HEAT_GCN1"/>
    <property type="match status" value="1"/>
</dbReference>
<dbReference type="AlphaFoldDB" id="A0A314YX96"/>
<dbReference type="Proteomes" id="UP000250321">
    <property type="component" value="Unassembled WGS sequence"/>
</dbReference>
<dbReference type="OrthoDB" id="5148094at2759"/>
<reference evidence="3 4" key="1">
    <citation type="submission" date="2018-02" db="EMBL/GenBank/DDBJ databases">
        <title>Draft genome of wild Prunus yedoensis var. nudiflora.</title>
        <authorList>
            <person name="Baek S."/>
            <person name="Kim J.-H."/>
            <person name="Choi K."/>
            <person name="Kim G.-B."/>
            <person name="Cho A."/>
            <person name="Jang H."/>
            <person name="Shin C.-H."/>
            <person name="Yu H.-J."/>
            <person name="Mun J.-H."/>
        </authorList>
    </citation>
    <scope>NUCLEOTIDE SEQUENCE [LARGE SCALE GENOMIC DNA]</scope>
    <source>
        <strain evidence="4">cv. Jeju island</strain>
        <tissue evidence="3">Leaf</tissue>
    </source>
</reference>
<keyword evidence="3" id="KW-0808">Transferase</keyword>
<dbReference type="GO" id="GO:0005829">
    <property type="term" value="C:cytosol"/>
    <property type="evidence" value="ECO:0007669"/>
    <property type="project" value="TreeGrafter"/>
</dbReference>
<evidence type="ECO:0000256" key="1">
    <source>
        <dbReference type="ARBA" id="ARBA00022737"/>
    </source>
</evidence>
<keyword evidence="1" id="KW-0677">Repeat</keyword>
<feature type="domain" description="Stalled ribosome sensor GCN1-like HEAT repeats region" evidence="2">
    <location>
        <begin position="32"/>
        <end position="70"/>
    </location>
</feature>
<gene>
    <name evidence="3" type="ORF">Pyn_36725</name>
</gene>
<dbReference type="EMBL" id="PJQY01000330">
    <property type="protein sequence ID" value="PQQ12815.1"/>
    <property type="molecule type" value="Genomic_DNA"/>
</dbReference>
<keyword evidence="3" id="KW-0418">Kinase</keyword>
<evidence type="ECO:0000259" key="2">
    <source>
        <dbReference type="Pfam" id="PF23271"/>
    </source>
</evidence>
<protein>
    <submittedName>
        <fullName evidence="3">eIF-2-alpha kinase activator GCN1 isoform X2</fullName>
    </submittedName>
</protein>
<evidence type="ECO:0000313" key="4">
    <source>
        <dbReference type="Proteomes" id="UP000250321"/>
    </source>
</evidence>
<organism evidence="3 4">
    <name type="scientific">Prunus yedoensis var. nudiflora</name>
    <dbReference type="NCBI Taxonomy" id="2094558"/>
    <lineage>
        <taxon>Eukaryota</taxon>
        <taxon>Viridiplantae</taxon>
        <taxon>Streptophyta</taxon>
        <taxon>Embryophyta</taxon>
        <taxon>Tracheophyta</taxon>
        <taxon>Spermatophyta</taxon>
        <taxon>Magnoliopsida</taxon>
        <taxon>eudicotyledons</taxon>
        <taxon>Gunneridae</taxon>
        <taxon>Pentapetalae</taxon>
        <taxon>rosids</taxon>
        <taxon>fabids</taxon>
        <taxon>Rosales</taxon>
        <taxon>Rosaceae</taxon>
        <taxon>Amygdaloideae</taxon>
        <taxon>Amygdaleae</taxon>
        <taxon>Prunus</taxon>
    </lineage>
</organism>
<dbReference type="GO" id="GO:0006417">
    <property type="term" value="P:regulation of translation"/>
    <property type="evidence" value="ECO:0007669"/>
    <property type="project" value="TreeGrafter"/>
</dbReference>
<dbReference type="InterPro" id="IPR057546">
    <property type="entry name" value="HEAT_GCN1"/>
</dbReference>
<dbReference type="GO" id="GO:0019887">
    <property type="term" value="F:protein kinase regulator activity"/>
    <property type="evidence" value="ECO:0007669"/>
    <property type="project" value="TreeGrafter"/>
</dbReference>
<name>A0A314YX96_PRUYE</name>
<dbReference type="PANTHER" id="PTHR23346">
    <property type="entry name" value="TRANSLATIONAL ACTIVATOR GCN1-RELATED"/>
    <property type="match status" value="1"/>
</dbReference>
<comment type="caution">
    <text evidence="3">The sequence shown here is derived from an EMBL/GenBank/DDBJ whole genome shotgun (WGS) entry which is preliminary data.</text>
</comment>
<dbReference type="GO" id="GO:0034198">
    <property type="term" value="P:cellular response to amino acid starvation"/>
    <property type="evidence" value="ECO:0007669"/>
    <property type="project" value="TreeGrafter"/>
</dbReference>
<accession>A0A314YX96</accession>
<keyword evidence="4" id="KW-1185">Reference proteome</keyword>
<sequence>MASAGINQLSFMDELIPTFPTALSDSVRITAVLPHILPKLRHLPLTAFNAHALGAAAEVAGPGLNSHLVQTSAREAAETVVLVTNEEGVVSLISDLVRAVGDSQLVDEASNKISTLIVLLSDSDSATVAVCATSISCSVIDSKYVTLSVIF</sequence>
<dbReference type="PANTHER" id="PTHR23346:SF7">
    <property type="entry name" value="STALLED RIBOSOME SENSOR GCN1"/>
    <property type="match status" value="1"/>
</dbReference>
<evidence type="ECO:0000313" key="3">
    <source>
        <dbReference type="EMBL" id="PQQ12815.1"/>
    </source>
</evidence>
<dbReference type="STRING" id="2094558.A0A314YX96"/>